<accession>A0A4R8T3D2</accession>
<dbReference type="AlphaFoldDB" id="A0A4R8T3D2"/>
<evidence type="ECO:0000313" key="3">
    <source>
        <dbReference type="Proteomes" id="UP000295604"/>
    </source>
</evidence>
<comment type="caution">
    <text evidence="2">The sequence shown here is derived from an EMBL/GenBank/DDBJ whole genome shotgun (WGS) entry which is preliminary data.</text>
</comment>
<sequence>MVPNVLHNWARLALSIAAILSYLPQYHCIQEQGHSNGLSLYYVLFGLLSATEHLTLGLLLNITEPRSDAFVETPATVGDWINLVQLGVVWLCALILFILSVRRSSATFSHCATVTAIFVAVFSVSVVPVIAFAVTPKTPVFDHQRILDVFMYTHYLVFLPSTSILIPAAIIPQAREVLRRQYTHRALSLPGLASQAVVFAFLAISWMIRVNYPPYSPSWEEWYRLVGWPVVNDALSSFSQGVLLLIAVRHTENMEFEHAERRPLLHVSGN</sequence>
<name>A0A4R8T3D2_9PEZI</name>
<feature type="transmembrane region" description="Helical" evidence="1">
    <location>
        <begin position="154"/>
        <end position="174"/>
    </location>
</feature>
<dbReference type="EMBL" id="QAPF01000343">
    <property type="protein sequence ID" value="TEA11358.1"/>
    <property type="molecule type" value="Genomic_DNA"/>
</dbReference>
<dbReference type="Proteomes" id="UP000295604">
    <property type="component" value="Unassembled WGS sequence"/>
</dbReference>
<organism evidence="2 3">
    <name type="scientific">Colletotrichum sidae</name>
    <dbReference type="NCBI Taxonomy" id="1347389"/>
    <lineage>
        <taxon>Eukaryota</taxon>
        <taxon>Fungi</taxon>
        <taxon>Dikarya</taxon>
        <taxon>Ascomycota</taxon>
        <taxon>Pezizomycotina</taxon>
        <taxon>Sordariomycetes</taxon>
        <taxon>Hypocreomycetidae</taxon>
        <taxon>Glomerellales</taxon>
        <taxon>Glomerellaceae</taxon>
        <taxon>Colletotrichum</taxon>
        <taxon>Colletotrichum orbiculare species complex</taxon>
    </lineage>
</organism>
<feature type="transmembrane region" description="Helical" evidence="1">
    <location>
        <begin position="186"/>
        <end position="208"/>
    </location>
</feature>
<keyword evidence="1" id="KW-1133">Transmembrane helix</keyword>
<evidence type="ECO:0000256" key="1">
    <source>
        <dbReference type="SAM" id="Phobius"/>
    </source>
</evidence>
<feature type="transmembrane region" description="Helical" evidence="1">
    <location>
        <begin position="111"/>
        <end position="134"/>
    </location>
</feature>
<keyword evidence="1" id="KW-0472">Membrane</keyword>
<feature type="transmembrane region" description="Helical" evidence="1">
    <location>
        <begin position="12"/>
        <end position="29"/>
    </location>
</feature>
<keyword evidence="3" id="KW-1185">Reference proteome</keyword>
<reference evidence="2 3" key="1">
    <citation type="submission" date="2018-11" db="EMBL/GenBank/DDBJ databases">
        <title>Genome sequence and assembly of Colletotrichum sidae.</title>
        <authorList>
            <person name="Gan P."/>
            <person name="Shirasu K."/>
        </authorList>
    </citation>
    <scope>NUCLEOTIDE SEQUENCE [LARGE SCALE GENOMIC DNA]</scope>
    <source>
        <strain evidence="2 3">CBS 518.97</strain>
    </source>
</reference>
<proteinExistence type="predicted"/>
<feature type="transmembrane region" description="Helical" evidence="1">
    <location>
        <begin position="41"/>
        <end position="60"/>
    </location>
</feature>
<keyword evidence="1" id="KW-0812">Transmembrane</keyword>
<protein>
    <submittedName>
        <fullName evidence="2">Uncharacterized protein</fullName>
    </submittedName>
</protein>
<feature type="transmembrane region" description="Helical" evidence="1">
    <location>
        <begin position="80"/>
        <end position="99"/>
    </location>
</feature>
<evidence type="ECO:0000313" key="2">
    <source>
        <dbReference type="EMBL" id="TEA11358.1"/>
    </source>
</evidence>
<gene>
    <name evidence="2" type="ORF">C8034_v007682</name>
</gene>